<evidence type="ECO:0000256" key="1">
    <source>
        <dbReference type="ARBA" id="ARBA00022649"/>
    </source>
</evidence>
<feature type="domain" description="PIN" evidence="6">
    <location>
        <begin position="3"/>
        <end position="114"/>
    </location>
</feature>
<dbReference type="InterPro" id="IPR051749">
    <property type="entry name" value="PINc/VapC_TA_RNase"/>
</dbReference>
<dbReference type="RefSeq" id="WP_338601817.1">
    <property type="nucleotide sequence ID" value="NZ_CP146016.1"/>
</dbReference>
<evidence type="ECO:0000259" key="6">
    <source>
        <dbReference type="Pfam" id="PF01850"/>
    </source>
</evidence>
<dbReference type="Proteomes" id="UP001432202">
    <property type="component" value="Chromosome"/>
</dbReference>
<keyword evidence="3" id="KW-0479">Metal-binding</keyword>
<dbReference type="GO" id="GO:0004540">
    <property type="term" value="F:RNA nuclease activity"/>
    <property type="evidence" value="ECO:0007669"/>
    <property type="project" value="TreeGrafter"/>
</dbReference>
<dbReference type="Pfam" id="PF01850">
    <property type="entry name" value="PIN"/>
    <property type="match status" value="1"/>
</dbReference>
<dbReference type="EMBL" id="CP146016">
    <property type="protein sequence ID" value="WWQ60665.1"/>
    <property type="molecule type" value="Genomic_DNA"/>
</dbReference>
<dbReference type="InterPro" id="IPR029060">
    <property type="entry name" value="PIN-like_dom_sf"/>
</dbReference>
<protein>
    <submittedName>
        <fullName evidence="7">Type II toxin-antitoxin system VapC family toxin</fullName>
    </submittedName>
</protein>
<keyword evidence="4" id="KW-0378">Hydrolase</keyword>
<evidence type="ECO:0000313" key="7">
    <source>
        <dbReference type="EMBL" id="WWQ60665.1"/>
    </source>
</evidence>
<proteinExistence type="predicted"/>
<dbReference type="GeneID" id="89335277"/>
<keyword evidence="5" id="KW-0460">Magnesium</keyword>
<dbReference type="GO" id="GO:0016787">
    <property type="term" value="F:hydrolase activity"/>
    <property type="evidence" value="ECO:0007669"/>
    <property type="project" value="UniProtKB-KW"/>
</dbReference>
<sequence>MKILVDTSALIEFMKGNEKAKESMFNADKIYVSSLSLFELLIGRVVKKDILDFISSFDGVLPLTKRDSVTASSIYKELKDSGKLIGLVDILIASQAINRKLAILTKDKDFEKIREVNIFLI</sequence>
<evidence type="ECO:0000313" key="8">
    <source>
        <dbReference type="Proteomes" id="UP001432202"/>
    </source>
</evidence>
<dbReference type="AlphaFoldDB" id="A0AAX4L0G2"/>
<evidence type="ECO:0000256" key="4">
    <source>
        <dbReference type="ARBA" id="ARBA00022801"/>
    </source>
</evidence>
<name>A0AAX4L0G2_9CREN</name>
<dbReference type="InterPro" id="IPR002716">
    <property type="entry name" value="PIN_dom"/>
</dbReference>
<reference evidence="7 8" key="1">
    <citation type="submission" date="2024-02" db="EMBL/GenBank/DDBJ databases">
        <title>STSV induces naive adaptation in Sulfolobus.</title>
        <authorList>
            <person name="Xiang X."/>
            <person name="Song M."/>
        </authorList>
    </citation>
    <scope>NUCLEOTIDE SEQUENCE [LARGE SCALE GENOMIC DNA]</scope>
    <source>
        <strain evidence="7 8">RT2</strain>
    </source>
</reference>
<evidence type="ECO:0000256" key="2">
    <source>
        <dbReference type="ARBA" id="ARBA00022722"/>
    </source>
</evidence>
<dbReference type="PANTHER" id="PTHR42740:SF1">
    <property type="entry name" value="RIBONUCLEASE VAPC3"/>
    <property type="match status" value="1"/>
</dbReference>
<dbReference type="GO" id="GO:0046872">
    <property type="term" value="F:metal ion binding"/>
    <property type="evidence" value="ECO:0007669"/>
    <property type="project" value="UniProtKB-KW"/>
</dbReference>
<keyword evidence="8" id="KW-1185">Reference proteome</keyword>
<organism evidence="7 8">
    <name type="scientific">Sulfolobus tengchongensis</name>
    <dbReference type="NCBI Taxonomy" id="207809"/>
    <lineage>
        <taxon>Archaea</taxon>
        <taxon>Thermoproteota</taxon>
        <taxon>Thermoprotei</taxon>
        <taxon>Sulfolobales</taxon>
        <taxon>Sulfolobaceae</taxon>
        <taxon>Sulfolobus</taxon>
    </lineage>
</organism>
<dbReference type="SUPFAM" id="SSF88723">
    <property type="entry name" value="PIN domain-like"/>
    <property type="match status" value="1"/>
</dbReference>
<dbReference type="PANTHER" id="PTHR42740">
    <property type="entry name" value="RIBONUCLEASE VAPC3"/>
    <property type="match status" value="1"/>
</dbReference>
<accession>A0AAX4L0G2</accession>
<keyword evidence="1" id="KW-1277">Toxin-antitoxin system</keyword>
<dbReference type="CDD" id="cd09881">
    <property type="entry name" value="PIN_VapC4-5_FitB-like"/>
    <property type="match status" value="1"/>
</dbReference>
<keyword evidence="2" id="KW-0540">Nuclease</keyword>
<dbReference type="Gene3D" id="3.40.50.1010">
    <property type="entry name" value="5'-nuclease"/>
    <property type="match status" value="1"/>
</dbReference>
<gene>
    <name evidence="7" type="ORF">V6M85_00870</name>
</gene>
<evidence type="ECO:0000256" key="3">
    <source>
        <dbReference type="ARBA" id="ARBA00022723"/>
    </source>
</evidence>
<evidence type="ECO:0000256" key="5">
    <source>
        <dbReference type="ARBA" id="ARBA00022842"/>
    </source>
</evidence>